<keyword evidence="3" id="KW-1185">Reference proteome</keyword>
<reference evidence="2 3" key="1">
    <citation type="journal article" date="2019" name="Commun. Biol.">
        <title>The bagworm genome reveals a unique fibroin gene that provides high tensile strength.</title>
        <authorList>
            <person name="Kono N."/>
            <person name="Nakamura H."/>
            <person name="Ohtoshi R."/>
            <person name="Tomita M."/>
            <person name="Numata K."/>
            <person name="Arakawa K."/>
        </authorList>
    </citation>
    <scope>NUCLEOTIDE SEQUENCE [LARGE SCALE GENOMIC DNA]</scope>
</reference>
<gene>
    <name evidence="2" type="ORF">EVAR_53927_1</name>
</gene>
<dbReference type="Proteomes" id="UP000299102">
    <property type="component" value="Unassembled WGS sequence"/>
</dbReference>
<feature type="region of interest" description="Disordered" evidence="1">
    <location>
        <begin position="58"/>
        <end position="106"/>
    </location>
</feature>
<sequence length="106" mass="12338">MNEKTSLYRMLLRQRLSEKIHTVNVCHHRENGNRGRHRKAESDISRTVRVRVVTSRPSHRFRDGGDQVRRLKTQSAVSRDSVGQALRLEVKSDSSGMERDRLSSRK</sequence>
<protein>
    <submittedName>
        <fullName evidence="2">Uncharacterized protein</fullName>
    </submittedName>
</protein>
<organism evidence="2 3">
    <name type="scientific">Eumeta variegata</name>
    <name type="common">Bagworm moth</name>
    <name type="synonym">Eumeta japonica</name>
    <dbReference type="NCBI Taxonomy" id="151549"/>
    <lineage>
        <taxon>Eukaryota</taxon>
        <taxon>Metazoa</taxon>
        <taxon>Ecdysozoa</taxon>
        <taxon>Arthropoda</taxon>
        <taxon>Hexapoda</taxon>
        <taxon>Insecta</taxon>
        <taxon>Pterygota</taxon>
        <taxon>Neoptera</taxon>
        <taxon>Endopterygota</taxon>
        <taxon>Lepidoptera</taxon>
        <taxon>Glossata</taxon>
        <taxon>Ditrysia</taxon>
        <taxon>Tineoidea</taxon>
        <taxon>Psychidae</taxon>
        <taxon>Oiketicinae</taxon>
        <taxon>Eumeta</taxon>
    </lineage>
</organism>
<dbReference type="AlphaFoldDB" id="A0A4C1YLH6"/>
<evidence type="ECO:0000313" key="2">
    <source>
        <dbReference type="EMBL" id="GBP75854.1"/>
    </source>
</evidence>
<dbReference type="EMBL" id="BGZK01001264">
    <property type="protein sequence ID" value="GBP75854.1"/>
    <property type="molecule type" value="Genomic_DNA"/>
</dbReference>
<proteinExistence type="predicted"/>
<comment type="caution">
    <text evidence="2">The sequence shown here is derived from an EMBL/GenBank/DDBJ whole genome shotgun (WGS) entry which is preliminary data.</text>
</comment>
<feature type="compositionally biased region" description="Basic and acidic residues" evidence="1">
    <location>
        <begin position="60"/>
        <end position="69"/>
    </location>
</feature>
<accession>A0A4C1YLH6</accession>
<evidence type="ECO:0000313" key="3">
    <source>
        <dbReference type="Proteomes" id="UP000299102"/>
    </source>
</evidence>
<name>A0A4C1YLH6_EUMVA</name>
<feature type="compositionally biased region" description="Basic and acidic residues" evidence="1">
    <location>
        <begin position="88"/>
        <end position="106"/>
    </location>
</feature>
<evidence type="ECO:0000256" key="1">
    <source>
        <dbReference type="SAM" id="MobiDB-lite"/>
    </source>
</evidence>